<keyword evidence="2" id="KW-1185">Reference proteome</keyword>
<accession>L1LC11</accession>
<name>L1LC11_THEEQ</name>
<proteinExistence type="predicted"/>
<evidence type="ECO:0000313" key="1">
    <source>
        <dbReference type="EMBL" id="EKX72876.1"/>
    </source>
</evidence>
<dbReference type="GeneID" id="15804511"/>
<dbReference type="KEGG" id="beq:BEWA_014350"/>
<reference evidence="1 2" key="1">
    <citation type="journal article" date="2012" name="BMC Genomics">
        <title>Comparative genomic analysis and phylogenetic position of Theileria equi.</title>
        <authorList>
            <person name="Kappmeyer L.S."/>
            <person name="Thiagarajan M."/>
            <person name="Herndon D.R."/>
            <person name="Ramsay J.D."/>
            <person name="Caler E."/>
            <person name="Djikeng A."/>
            <person name="Gillespie J.J."/>
            <person name="Lau A.O."/>
            <person name="Roalson E.H."/>
            <person name="Silva J.C."/>
            <person name="Silva M.G."/>
            <person name="Suarez C.E."/>
            <person name="Ueti M.W."/>
            <person name="Nene V.M."/>
            <person name="Mealey R.H."/>
            <person name="Knowles D.P."/>
            <person name="Brayton K.A."/>
        </authorList>
    </citation>
    <scope>NUCLEOTIDE SEQUENCE [LARGE SCALE GENOMIC DNA]</scope>
    <source>
        <strain evidence="1 2">WA</strain>
    </source>
</reference>
<protein>
    <submittedName>
        <fullName evidence="1">Uncharacterized protein</fullName>
    </submittedName>
</protein>
<sequence>MVLKIRNKLHFLKFSSKICSCYTIPLSIRMFKTLESKLITSNLYV</sequence>
<gene>
    <name evidence="1" type="ORF">BEWA_014350</name>
</gene>
<dbReference type="AlphaFoldDB" id="L1LC11"/>
<dbReference type="EMBL" id="ACOU01000004">
    <property type="protein sequence ID" value="EKX72876.1"/>
    <property type="molecule type" value="Genomic_DNA"/>
</dbReference>
<dbReference type="VEuPathDB" id="PiroplasmaDB:BEWA_014350"/>
<comment type="caution">
    <text evidence="1">The sequence shown here is derived from an EMBL/GenBank/DDBJ whole genome shotgun (WGS) entry which is preliminary data.</text>
</comment>
<dbReference type="Proteomes" id="UP000031512">
    <property type="component" value="Unassembled WGS sequence"/>
</dbReference>
<organism evidence="1 2">
    <name type="scientific">Theileria equi strain WA</name>
    <dbReference type="NCBI Taxonomy" id="1537102"/>
    <lineage>
        <taxon>Eukaryota</taxon>
        <taxon>Sar</taxon>
        <taxon>Alveolata</taxon>
        <taxon>Apicomplexa</taxon>
        <taxon>Aconoidasida</taxon>
        <taxon>Piroplasmida</taxon>
        <taxon>Theileriidae</taxon>
        <taxon>Theileria</taxon>
    </lineage>
</organism>
<evidence type="ECO:0000313" key="2">
    <source>
        <dbReference type="Proteomes" id="UP000031512"/>
    </source>
</evidence>
<dbReference type="RefSeq" id="XP_004832328.1">
    <property type="nucleotide sequence ID" value="XM_004832271.1"/>
</dbReference>